<dbReference type="InterPro" id="IPR002068">
    <property type="entry name" value="A-crystallin/Hsp20_dom"/>
</dbReference>
<accession>A0A6A7C3P9</accession>
<dbReference type="PROSITE" id="PS01031">
    <property type="entry name" value="SHSP"/>
    <property type="match status" value="1"/>
</dbReference>
<dbReference type="Gene3D" id="2.60.40.790">
    <property type="match status" value="1"/>
</dbReference>
<evidence type="ECO:0000313" key="4">
    <source>
        <dbReference type="EMBL" id="KAF2862216.1"/>
    </source>
</evidence>
<comment type="similarity">
    <text evidence="1">Belongs to the small heat shock protein (HSP20) family.</text>
</comment>
<organism evidence="4 5">
    <name type="scientific">Piedraia hortae CBS 480.64</name>
    <dbReference type="NCBI Taxonomy" id="1314780"/>
    <lineage>
        <taxon>Eukaryota</taxon>
        <taxon>Fungi</taxon>
        <taxon>Dikarya</taxon>
        <taxon>Ascomycota</taxon>
        <taxon>Pezizomycotina</taxon>
        <taxon>Dothideomycetes</taxon>
        <taxon>Dothideomycetidae</taxon>
        <taxon>Capnodiales</taxon>
        <taxon>Piedraiaceae</taxon>
        <taxon>Piedraia</taxon>
    </lineage>
</organism>
<evidence type="ECO:0000256" key="2">
    <source>
        <dbReference type="SAM" id="MobiDB-lite"/>
    </source>
</evidence>
<feature type="domain" description="SHSP" evidence="3">
    <location>
        <begin position="29"/>
        <end position="167"/>
    </location>
</feature>
<proteinExistence type="inferred from homology"/>
<dbReference type="InterPro" id="IPR008978">
    <property type="entry name" value="HSP20-like_chaperone"/>
</dbReference>
<feature type="compositionally biased region" description="Basic and acidic residues" evidence="2">
    <location>
        <begin position="82"/>
        <end position="99"/>
    </location>
</feature>
<sequence>MASLSLLVKKHREQVLPPGKPHHSKPKAIDVTCIQIELHMEEIKEDYIIQGTLPGAKPKDVWLDFVGTGSMTIKARYERSHDNYSDHNRKGAADEDKKVSGKVKGGANHETGPKLSVQCTVEFSQSFTFAHPVRRERTAAKLEDGLLSVTVPKARRPTNKRVRFEFA</sequence>
<feature type="region of interest" description="Disordered" evidence="2">
    <location>
        <begin position="82"/>
        <end position="111"/>
    </location>
</feature>
<dbReference type="OrthoDB" id="1431247at2759"/>
<dbReference type="EMBL" id="MU005967">
    <property type="protein sequence ID" value="KAF2862216.1"/>
    <property type="molecule type" value="Genomic_DNA"/>
</dbReference>
<evidence type="ECO:0000256" key="1">
    <source>
        <dbReference type="PROSITE-ProRule" id="PRU00285"/>
    </source>
</evidence>
<evidence type="ECO:0000259" key="3">
    <source>
        <dbReference type="PROSITE" id="PS01031"/>
    </source>
</evidence>
<dbReference type="Proteomes" id="UP000799421">
    <property type="component" value="Unassembled WGS sequence"/>
</dbReference>
<dbReference type="SUPFAM" id="SSF49764">
    <property type="entry name" value="HSP20-like chaperones"/>
    <property type="match status" value="1"/>
</dbReference>
<dbReference type="CDD" id="cd06464">
    <property type="entry name" value="ACD_sHsps-like"/>
    <property type="match status" value="1"/>
</dbReference>
<gene>
    <name evidence="4" type="ORF">K470DRAFT_256181</name>
</gene>
<keyword evidence="5" id="KW-1185">Reference proteome</keyword>
<dbReference type="AlphaFoldDB" id="A0A6A7C3P9"/>
<reference evidence="4" key="1">
    <citation type="journal article" date="2020" name="Stud. Mycol.">
        <title>101 Dothideomycetes genomes: a test case for predicting lifestyles and emergence of pathogens.</title>
        <authorList>
            <person name="Haridas S."/>
            <person name="Albert R."/>
            <person name="Binder M."/>
            <person name="Bloem J."/>
            <person name="Labutti K."/>
            <person name="Salamov A."/>
            <person name="Andreopoulos B."/>
            <person name="Baker S."/>
            <person name="Barry K."/>
            <person name="Bills G."/>
            <person name="Bluhm B."/>
            <person name="Cannon C."/>
            <person name="Castanera R."/>
            <person name="Culley D."/>
            <person name="Daum C."/>
            <person name="Ezra D."/>
            <person name="Gonzalez J."/>
            <person name="Henrissat B."/>
            <person name="Kuo A."/>
            <person name="Liang C."/>
            <person name="Lipzen A."/>
            <person name="Lutzoni F."/>
            <person name="Magnuson J."/>
            <person name="Mondo S."/>
            <person name="Nolan M."/>
            <person name="Ohm R."/>
            <person name="Pangilinan J."/>
            <person name="Park H.-J."/>
            <person name="Ramirez L."/>
            <person name="Alfaro M."/>
            <person name="Sun H."/>
            <person name="Tritt A."/>
            <person name="Yoshinaga Y."/>
            <person name="Zwiers L.-H."/>
            <person name="Turgeon B."/>
            <person name="Goodwin S."/>
            <person name="Spatafora J."/>
            <person name="Crous P."/>
            <person name="Grigoriev I."/>
        </authorList>
    </citation>
    <scope>NUCLEOTIDE SEQUENCE</scope>
    <source>
        <strain evidence="4">CBS 480.64</strain>
    </source>
</reference>
<evidence type="ECO:0000313" key="5">
    <source>
        <dbReference type="Proteomes" id="UP000799421"/>
    </source>
</evidence>
<name>A0A6A7C3P9_9PEZI</name>
<protein>
    <recommendedName>
        <fullName evidence="3">SHSP domain-containing protein</fullName>
    </recommendedName>
</protein>